<name>A0A5B8J7S2_9RHOB</name>
<dbReference type="GO" id="GO:0006145">
    <property type="term" value="P:purine nucleobase catabolic process"/>
    <property type="evidence" value="ECO:0007669"/>
    <property type="project" value="TreeGrafter"/>
</dbReference>
<geneLocation type="plasmid" evidence="2 3">
    <name>unnamed1</name>
</geneLocation>
<keyword evidence="3" id="KW-1185">Reference proteome</keyword>
<sequence length="166" mass="18160">MIMASADTYLRNTRLMSDDRIFSGSPLMDDGTTVEMPLNAVPPTVNTQALALKVRPDQSLVDYMLWGWISDLQSVLSAMLTEGVVRHGLSLPYLAGMISTSPARIMGIYPRMGTARPGSDADLVIVDPDCAFCLRVSDLQYRNAHSAYVGKECAGKVARTFRRGQT</sequence>
<protein>
    <submittedName>
        <fullName evidence="2">Amidohydrolase family protein</fullName>
    </submittedName>
</protein>
<keyword evidence="2" id="KW-0378">Hydrolase</keyword>
<reference evidence="2 3" key="1">
    <citation type="submission" date="2019-07" db="EMBL/GenBank/DDBJ databases">
        <title>Litoreibacter alkalisoli sp. nov., isolated from saline-alkaline soil.</title>
        <authorList>
            <person name="Wang S."/>
            <person name="Xu L."/>
            <person name="Xing Y.-T."/>
            <person name="Sun J.-Q."/>
        </authorList>
    </citation>
    <scope>NUCLEOTIDE SEQUENCE [LARGE SCALE GENOMIC DNA]</scope>
    <source>
        <strain evidence="2 3">LN3S51</strain>
        <plasmid evidence="2 3">unnamed1</plasmid>
    </source>
</reference>
<dbReference type="AlphaFoldDB" id="A0A5B8J7S2"/>
<organism evidence="2 3">
    <name type="scientific">Qingshengfaniella alkalisoli</name>
    <dbReference type="NCBI Taxonomy" id="2599296"/>
    <lineage>
        <taxon>Bacteria</taxon>
        <taxon>Pseudomonadati</taxon>
        <taxon>Pseudomonadota</taxon>
        <taxon>Alphaproteobacteria</taxon>
        <taxon>Rhodobacterales</taxon>
        <taxon>Paracoccaceae</taxon>
        <taxon>Qingshengfaniella</taxon>
    </lineage>
</organism>
<accession>A0A5B8J7S2</accession>
<proteinExistence type="predicted"/>
<dbReference type="GO" id="GO:0004038">
    <property type="term" value="F:allantoinase activity"/>
    <property type="evidence" value="ECO:0007669"/>
    <property type="project" value="TreeGrafter"/>
</dbReference>
<evidence type="ECO:0000313" key="3">
    <source>
        <dbReference type="Proteomes" id="UP000318483"/>
    </source>
</evidence>
<feature type="domain" description="Amidohydrolase-related" evidence="1">
    <location>
        <begin position="84"/>
        <end position="165"/>
    </location>
</feature>
<dbReference type="InterPro" id="IPR006680">
    <property type="entry name" value="Amidohydro-rel"/>
</dbReference>
<dbReference type="GO" id="GO:0005737">
    <property type="term" value="C:cytoplasm"/>
    <property type="evidence" value="ECO:0007669"/>
    <property type="project" value="TreeGrafter"/>
</dbReference>
<evidence type="ECO:0000259" key="1">
    <source>
        <dbReference type="Pfam" id="PF01979"/>
    </source>
</evidence>
<dbReference type="InterPro" id="IPR011059">
    <property type="entry name" value="Metal-dep_hydrolase_composite"/>
</dbReference>
<dbReference type="EMBL" id="CP042262">
    <property type="protein sequence ID" value="QDY70527.1"/>
    <property type="molecule type" value="Genomic_DNA"/>
</dbReference>
<keyword evidence="2" id="KW-0614">Plasmid</keyword>
<gene>
    <name evidence="2" type="ORF">FPZ52_12540</name>
</gene>
<dbReference type="Gene3D" id="3.20.20.140">
    <property type="entry name" value="Metal-dependent hydrolases"/>
    <property type="match status" value="1"/>
</dbReference>
<dbReference type="PANTHER" id="PTHR43668">
    <property type="entry name" value="ALLANTOINASE"/>
    <property type="match status" value="1"/>
</dbReference>
<dbReference type="PANTHER" id="PTHR43668:SF2">
    <property type="entry name" value="ALLANTOINASE"/>
    <property type="match status" value="1"/>
</dbReference>
<dbReference type="OrthoDB" id="9775759at2"/>
<dbReference type="KEGG" id="lit:FPZ52_12540"/>
<dbReference type="InterPro" id="IPR050138">
    <property type="entry name" value="DHOase/Allantoinase_Hydrolase"/>
</dbReference>
<dbReference type="SUPFAM" id="SSF51338">
    <property type="entry name" value="Composite domain of metallo-dependent hydrolases"/>
    <property type="match status" value="1"/>
</dbReference>
<dbReference type="Proteomes" id="UP000318483">
    <property type="component" value="Plasmid unnamed1"/>
</dbReference>
<dbReference type="Pfam" id="PF01979">
    <property type="entry name" value="Amidohydro_1"/>
    <property type="match status" value="1"/>
</dbReference>
<evidence type="ECO:0000313" key="2">
    <source>
        <dbReference type="EMBL" id="QDY70527.1"/>
    </source>
</evidence>